<reference evidence="2 3" key="1">
    <citation type="submission" date="2018-06" db="EMBL/GenBank/DDBJ databases">
        <title>Comparative genomics reveals the genomic features of Rhizophagus irregularis, R. cerebriforme, R. diaphanum and Gigaspora rosea, and their symbiotic lifestyle signature.</title>
        <authorList>
            <person name="Morin E."/>
            <person name="San Clemente H."/>
            <person name="Chen E.C.H."/>
            <person name="De La Providencia I."/>
            <person name="Hainaut M."/>
            <person name="Kuo A."/>
            <person name="Kohler A."/>
            <person name="Murat C."/>
            <person name="Tang N."/>
            <person name="Roy S."/>
            <person name="Loubradou J."/>
            <person name="Henrissat B."/>
            <person name="Grigoriev I.V."/>
            <person name="Corradi N."/>
            <person name="Roux C."/>
            <person name="Martin F.M."/>
        </authorList>
    </citation>
    <scope>NUCLEOTIDE SEQUENCE [LARGE SCALE GENOMIC DNA]</scope>
    <source>
        <strain evidence="2 3">DAOM 227022</strain>
    </source>
</reference>
<dbReference type="Proteomes" id="UP000265703">
    <property type="component" value="Unassembled WGS sequence"/>
</dbReference>
<organism evidence="2 3">
    <name type="scientific">Glomus cerebriforme</name>
    <dbReference type="NCBI Taxonomy" id="658196"/>
    <lineage>
        <taxon>Eukaryota</taxon>
        <taxon>Fungi</taxon>
        <taxon>Fungi incertae sedis</taxon>
        <taxon>Mucoromycota</taxon>
        <taxon>Glomeromycotina</taxon>
        <taxon>Glomeromycetes</taxon>
        <taxon>Glomerales</taxon>
        <taxon>Glomeraceae</taxon>
        <taxon>Glomus</taxon>
    </lineage>
</organism>
<evidence type="ECO:0000259" key="1">
    <source>
        <dbReference type="SMART" id="SM00454"/>
    </source>
</evidence>
<protein>
    <recommendedName>
        <fullName evidence="1">SAM domain-containing protein</fullName>
    </recommendedName>
</protein>
<comment type="caution">
    <text evidence="2">The sequence shown here is derived from an EMBL/GenBank/DDBJ whole genome shotgun (WGS) entry which is preliminary data.</text>
</comment>
<accession>A0A397SAU0</accession>
<dbReference type="InterPro" id="IPR001660">
    <property type="entry name" value="SAM"/>
</dbReference>
<dbReference type="InterPro" id="IPR013761">
    <property type="entry name" value="SAM/pointed_sf"/>
</dbReference>
<dbReference type="Gene3D" id="1.10.150.50">
    <property type="entry name" value="Transcription Factor, Ets-1"/>
    <property type="match status" value="1"/>
</dbReference>
<dbReference type="SUPFAM" id="SSF47769">
    <property type="entry name" value="SAM/Pointed domain"/>
    <property type="match status" value="1"/>
</dbReference>
<sequence>MADFITLNCLIVPIGKLMNIPCIKVMQSITIGRGRGYSELETAIQSRLGAPFNQIPLKICIVQAGSGIEMEMDVHDDFIDIFTEEPKAEHFHITVYPGQNNLLYHNWDTETLIDYLKEQNLKLDDKKHYDILREQEVDGQAFLELIEEKLLASPYNFPGGPAIKLAKEIKALKEKLKHAFSSYRSLKELLAKYGIDSNGTDTIPIFSLQTHEIQDSNKHFEHCMVEILDATGKEFSMRPEYEIVGDESSGRVDFAIKEAEDLVCIAEDKPERNRKRKRDDDDFDYLYGVVTTARDWHFLLYTLGVISQGSKLPLSIEFSEDALKKDSVEYQTLHNGVKKVLGVVVGLLKDRACAEDDSHSKKKARIEEYRSKK</sequence>
<proteinExistence type="predicted"/>
<evidence type="ECO:0000313" key="3">
    <source>
        <dbReference type="Proteomes" id="UP000265703"/>
    </source>
</evidence>
<name>A0A397SAU0_9GLOM</name>
<dbReference type="OrthoDB" id="2360449at2759"/>
<dbReference type="EMBL" id="QKYT01001124">
    <property type="protein sequence ID" value="RIA79841.1"/>
    <property type="molecule type" value="Genomic_DNA"/>
</dbReference>
<dbReference type="AlphaFoldDB" id="A0A397SAU0"/>
<keyword evidence="3" id="KW-1185">Reference proteome</keyword>
<dbReference type="SMART" id="SM00454">
    <property type="entry name" value="SAM"/>
    <property type="match status" value="1"/>
</dbReference>
<feature type="domain" description="SAM" evidence="1">
    <location>
        <begin position="104"/>
        <end position="175"/>
    </location>
</feature>
<gene>
    <name evidence="2" type="ORF">C1645_745655</name>
</gene>
<evidence type="ECO:0000313" key="2">
    <source>
        <dbReference type="EMBL" id="RIA79841.1"/>
    </source>
</evidence>